<reference evidence="2" key="2">
    <citation type="journal article" date="2007" name="Science">
        <title>Draft genome sequence of the sexually transmitted pathogen Trichomonas vaginalis.</title>
        <authorList>
            <person name="Carlton J.M."/>
            <person name="Hirt R.P."/>
            <person name="Silva J.C."/>
            <person name="Delcher A.L."/>
            <person name="Schatz M."/>
            <person name="Zhao Q."/>
            <person name="Wortman J.R."/>
            <person name="Bidwell S.L."/>
            <person name="Alsmark U.C.M."/>
            <person name="Besteiro S."/>
            <person name="Sicheritz-Ponten T."/>
            <person name="Noel C.J."/>
            <person name="Dacks J.B."/>
            <person name="Foster P.G."/>
            <person name="Simillion C."/>
            <person name="Van de Peer Y."/>
            <person name="Miranda-Saavedra D."/>
            <person name="Barton G.J."/>
            <person name="Westrop G.D."/>
            <person name="Mueller S."/>
            <person name="Dessi D."/>
            <person name="Fiori P.L."/>
            <person name="Ren Q."/>
            <person name="Paulsen I."/>
            <person name="Zhang H."/>
            <person name="Bastida-Corcuera F.D."/>
            <person name="Simoes-Barbosa A."/>
            <person name="Brown M.T."/>
            <person name="Hayes R.D."/>
            <person name="Mukherjee M."/>
            <person name="Okumura C.Y."/>
            <person name="Schneider R."/>
            <person name="Smith A.J."/>
            <person name="Vanacova S."/>
            <person name="Villalvazo M."/>
            <person name="Haas B.J."/>
            <person name="Pertea M."/>
            <person name="Feldblyum T.V."/>
            <person name="Utterback T.R."/>
            <person name="Shu C.L."/>
            <person name="Osoegawa K."/>
            <person name="de Jong P.J."/>
            <person name="Hrdy I."/>
            <person name="Horvathova L."/>
            <person name="Zubacova Z."/>
            <person name="Dolezal P."/>
            <person name="Malik S.B."/>
            <person name="Logsdon J.M. Jr."/>
            <person name="Henze K."/>
            <person name="Gupta A."/>
            <person name="Wang C.C."/>
            <person name="Dunne R.L."/>
            <person name="Upcroft J.A."/>
            <person name="Upcroft P."/>
            <person name="White O."/>
            <person name="Salzberg S.L."/>
            <person name="Tang P."/>
            <person name="Chiu C.-H."/>
            <person name="Lee Y.-S."/>
            <person name="Embley T.M."/>
            <person name="Coombs G.H."/>
            <person name="Mottram J.C."/>
            <person name="Tachezy J."/>
            <person name="Fraser-Liggett C.M."/>
            <person name="Johnson P.J."/>
        </authorList>
    </citation>
    <scope>NUCLEOTIDE SEQUENCE [LARGE SCALE GENOMIC DNA]</scope>
    <source>
        <strain evidence="2">G3</strain>
    </source>
</reference>
<proteinExistence type="predicted"/>
<name>A2FFF6_TRIV3</name>
<sequence>MGDKEDNFLTKEIVTLCQKLQRDIEESETGLDSTYSFEPLCWLQSSFTNYAADISSFAILGPNVPYSVMISLLRDKIKLMTKQEGPTASEIKFILVLCELIMLLPVHKTSPNINIALTDLLQARFSTEIVSKEFQNLVYEAIDKVIRLSVIAGSNPIPGLLLVKQNSDIIGLLRSVKVGTHNVSAFRCVLGAIMSYINNLALESRKEFCIEFYNILGSFNVEHPDMHHEMLTLTVNQAQMVIDGILSWKTSNETEELPVLCALLPLCKTCLMDMKANKKSPYHAILKMLGDVKFKKNQNFIPACFAYLELYTAVIHLENIKADYASPLQNFLKKHQEKFEKAIFNQKDKLLYTDPRLIEEFAPRFGACDFSKKVDGPAMQFLQEISNTSLYGWGPMAQFHYIVTAGYPLPTANLKFETSRYQALGSRLSEALDTILTPTNDKEKYENAALAATSIARYLTQGLHGDPIVAALTIARGDPVNTWEPTTTLTTFLNAIRDNSTSSKILCSLFKAIANSAHNIVTELIPLLLIIWANTPFWSKENINLTCTLVNDLSSEIRNSVVDAVNNNSQSLDILPGIFLSFLRWAETILLRRSRAHGDKKIEGATFKSTSQDNCIIVVALLRGTCGKSRAYDICEDTLDRIFKVFEMPPLIRYPYTTSTDSSQIPAMPAINIVLRAWFGYIAAFTRGIIKGAERNPTNIPSPERISVMTEFITRYVDNTTLTLTDGKVCGPTAECFFNAAFQFISRVKILDKRFGQGFSHLHPSVDKTFNDSLKSHGFNAYLNSRFASTNYWVNYIQMCTGRASDQSLSQESFNILQETICQFISLYSIQQFFKFEAELTKALYHYVKAVYENKNEVNHLRWHLTVTSLADVLVRFADRRVGGFSQEKLELMAKIFPVILHNFKFDGAENTAHIPDNDLQVYATQTMFYVINAFDQCFKTCLSPKLVNYIYDSCLEILAANPGTGWRTLIVIAQQTGQVMSILIVEALTEYLGMRFSVVTKLNDEQIQKVQSLDPDNLVQEKEQLSPKELLKKEKYVIQNLIQYARSLRKQSKLDFTQKEPKVLTDILCENGFAFFENPPTNKSKILASCVRCLAMSPQIHELFDHMAKKCVGMTKLPDNLKFFFESFFLAMVSNWDLATPLHHAINPNPQKFMESMQPNYYWAYYFVKFFQITNSKELCKELYVECFIRPYLMCPMDYNVKTASITGDLNMFINMIKVSEALDFAVGGILKMEPILCHINVPTIAYDREVVLSVVGKYKSTVYIPKTLTSSIPVVANDMLLLQNSRWIEFAGTNNENVPVFLLRLSKIPPVHPHAVASHLIICTNPYPIFDLVVYVDRTPEHITNGFQPFLGQMTEEFNTRLRKIHITRVSTYYFGKIKDVEFQKLGDKVNLCEDIAELFRDSPQITLPIWALDPQETARCYGLVTTPSGATARLIMNDSEIIIKNQQSPTSPKLMDKNISTFHEIYISEVTEIINEDGGITINYRADKKINILRLKTIAPDLFINTFKAIVNFKKFKQPLSPTEIELICTKSIRGECAALALHLISVKSNALVTSAIHLFETAIKNTKYSPDSYFPLGPVATYSAFFKELQNSNLVDDVVPRLSDYLPSSPYSCVPLLSLLVEYLNVEKNTEKLSRVILNIIKCMMTTNEDEESKSKSTSRSRSQNTSATTNRTKSLNGPLAPGIPMNQEKELTGPLQRLRYMINRFLWSKITSREAIEIACAELLRNKVPKTTVAYVFKQFVDSDPEYMGNLLIEKILDGNIRRNPFGNSIKSRRIFGALQHLPFDCPQFVEGHIAPLVFSSVFGSVHVEKDTNSIITFLRSTAVCMEKKYPEKSGIILTRFQVIEKLLEHHREMIVSNLVTAGIELCQAFSPQEKARYEGFIKSQEPGENPNMWYIKAAAMVQNGNRDTSFVNKFVDLLPSLFALKPGHLRLELCFETLSSIIPLMESTSLVPLILVWPALYSSCHLNMQLRNSALKLLNVCLQFAYDHGDFKNIGGIETTTYISEQLTKTLSNFKDSFGSDKDNSFIYTLSQALSRGFELLETQAEAINVAKTCINALKDRPFLATHFVMPLICYTSEDIVPICSCFSQMTTPAEIIFENFEQRRELDQVYIAAYMTNCVADGACKNNTSRIAEVLTYGAQKFPPFFKPFKANVVSRCWRMIDAKTITFEDLDLYATISALFMSIPDSGVDYTETATKFGFQRISDDKLTKIIQKALTGIIKAIKLVG</sequence>
<evidence type="ECO:0000256" key="1">
    <source>
        <dbReference type="SAM" id="MobiDB-lite"/>
    </source>
</evidence>
<feature type="region of interest" description="Disordered" evidence="1">
    <location>
        <begin position="1653"/>
        <end position="1692"/>
    </location>
</feature>
<organism evidence="2 3">
    <name type="scientific">Trichomonas vaginalis (strain ATCC PRA-98 / G3)</name>
    <dbReference type="NCBI Taxonomy" id="412133"/>
    <lineage>
        <taxon>Eukaryota</taxon>
        <taxon>Metamonada</taxon>
        <taxon>Parabasalia</taxon>
        <taxon>Trichomonadida</taxon>
        <taxon>Trichomonadidae</taxon>
        <taxon>Trichomonas</taxon>
    </lineage>
</organism>
<dbReference type="KEGG" id="tva:4754135"/>
<keyword evidence="3" id="KW-1185">Reference proteome</keyword>
<dbReference type="OrthoDB" id="10659762at2759"/>
<reference evidence="2" key="1">
    <citation type="submission" date="2006-10" db="EMBL/GenBank/DDBJ databases">
        <authorList>
            <person name="Amadeo P."/>
            <person name="Zhao Q."/>
            <person name="Wortman J."/>
            <person name="Fraser-Liggett C."/>
            <person name="Carlton J."/>
        </authorList>
    </citation>
    <scope>NUCLEOTIDE SEQUENCE</scope>
    <source>
        <strain evidence="2">G3</strain>
    </source>
</reference>
<evidence type="ECO:0000313" key="2">
    <source>
        <dbReference type="EMBL" id="EAX96365.1"/>
    </source>
</evidence>
<accession>A2FFF6</accession>
<dbReference type="InParanoid" id="A2FFF6"/>
<dbReference type="EMBL" id="DS113762">
    <property type="protein sequence ID" value="EAX96365.1"/>
    <property type="molecule type" value="Genomic_DNA"/>
</dbReference>
<dbReference type="RefSeq" id="XP_001309295.1">
    <property type="nucleotide sequence ID" value="XM_001309294.1"/>
</dbReference>
<dbReference type="Proteomes" id="UP000001542">
    <property type="component" value="Unassembled WGS sequence"/>
</dbReference>
<feature type="compositionally biased region" description="Low complexity" evidence="1">
    <location>
        <begin position="1660"/>
        <end position="1677"/>
    </location>
</feature>
<dbReference type="VEuPathDB" id="TrichDB:TVAGG3_0176770"/>
<dbReference type="VEuPathDB" id="TrichDB:TVAG_337970"/>
<gene>
    <name evidence="2" type="ORF">TVAG_337970</name>
</gene>
<protein>
    <submittedName>
        <fullName evidence="2">Uncharacterized protein</fullName>
    </submittedName>
</protein>
<evidence type="ECO:0000313" key="3">
    <source>
        <dbReference type="Proteomes" id="UP000001542"/>
    </source>
</evidence>